<reference evidence="6" key="1">
    <citation type="submission" date="2025-08" db="UniProtKB">
        <authorList>
            <consortium name="RefSeq"/>
        </authorList>
    </citation>
    <scope>IDENTIFICATION</scope>
    <source>
        <tissue evidence="6">Muscle</tissue>
    </source>
</reference>
<dbReference type="Gene3D" id="3.40.630.10">
    <property type="entry name" value="Zn peptidases"/>
    <property type="match status" value="1"/>
</dbReference>
<gene>
    <name evidence="6" type="primary">LOC111083932</name>
</gene>
<accession>A0ABM1RYD2</accession>
<dbReference type="Pfam" id="PF00246">
    <property type="entry name" value="Peptidase_M14"/>
    <property type="match status" value="1"/>
</dbReference>
<dbReference type="InterPro" id="IPR050821">
    <property type="entry name" value="Cytosolic_carboxypeptidase"/>
</dbReference>
<dbReference type="GeneID" id="111083932"/>
<dbReference type="PROSITE" id="PS52035">
    <property type="entry name" value="PEPTIDASE_M14"/>
    <property type="match status" value="1"/>
</dbReference>
<evidence type="ECO:0000313" key="5">
    <source>
        <dbReference type="Proteomes" id="UP000694941"/>
    </source>
</evidence>
<dbReference type="InterPro" id="IPR000834">
    <property type="entry name" value="Peptidase_M14"/>
</dbReference>
<evidence type="ECO:0000259" key="4">
    <source>
        <dbReference type="PROSITE" id="PS52035"/>
    </source>
</evidence>
<evidence type="ECO:0000313" key="6">
    <source>
        <dbReference type="RefSeq" id="XP_022236387.1"/>
    </source>
</evidence>
<keyword evidence="5" id="KW-1185">Reference proteome</keyword>
<sequence>MEVGEDKIYRYKVMEVGEDKIYRYKVMEMGDDKIYRYKVMEVGEDKIYRYKVMEVGEKKDLKHKLIISRRIDISYRYKVKEGNFVLTFLHKLPSHTAATTYFAFTFPFSYNECQEMLSKFDKQFRSGLYLDPSDPASMDVSSTNNVYYCREVLCYSLDGHKVELVTVTSLTGMLEEREDRLPHLFPDKTIPRCHKFQNKKIVFISSRVHPGETPSSFVLRGFLHFILATEDPRPVFLRDNFVFKLIPILNPDGVVRGHYRMDARGVNLNRKYLTADLEDHPAVYSTCHLLLYYHSKMCPLHNCIESSKKKWYNYASFQDSQYDISSSFERDLLGEEGLIKMSDRNFHQFTEKLKFMDNNNSNNIHDDTQQVSSTSSFDVSNQSSTMIHSKAASSYSDKSFPEVSKPFLSNLGNISPEVKLSK</sequence>
<dbReference type="PANTHER" id="PTHR12756">
    <property type="entry name" value="CYTOSOLIC CARBOXYPEPTIDASE"/>
    <property type="match status" value="1"/>
</dbReference>
<feature type="non-terminal residue" evidence="6">
    <location>
        <position position="422"/>
    </location>
</feature>
<comment type="cofactor">
    <cofactor evidence="1">
        <name>Zn(2+)</name>
        <dbReference type="ChEBI" id="CHEBI:29105"/>
    </cofactor>
</comment>
<protein>
    <submittedName>
        <fullName evidence="6">Cytosolic carboxypeptidase-like protein 5</fullName>
    </submittedName>
</protein>
<evidence type="ECO:0000256" key="1">
    <source>
        <dbReference type="ARBA" id="ARBA00001947"/>
    </source>
</evidence>
<name>A0ABM1RYD2_LIMPO</name>
<feature type="domain" description="Peptidase M14" evidence="4">
    <location>
        <begin position="106"/>
        <end position="422"/>
    </location>
</feature>
<proteinExistence type="inferred from homology"/>
<organism evidence="5 6">
    <name type="scientific">Limulus polyphemus</name>
    <name type="common">Atlantic horseshoe crab</name>
    <dbReference type="NCBI Taxonomy" id="6850"/>
    <lineage>
        <taxon>Eukaryota</taxon>
        <taxon>Metazoa</taxon>
        <taxon>Ecdysozoa</taxon>
        <taxon>Arthropoda</taxon>
        <taxon>Chelicerata</taxon>
        <taxon>Merostomata</taxon>
        <taxon>Xiphosura</taxon>
        <taxon>Limulidae</taxon>
        <taxon>Limulus</taxon>
    </lineage>
</organism>
<dbReference type="SUPFAM" id="SSF53187">
    <property type="entry name" value="Zn-dependent exopeptidases"/>
    <property type="match status" value="1"/>
</dbReference>
<comment type="caution">
    <text evidence="3">Lacks conserved residue(s) required for the propagation of feature annotation.</text>
</comment>
<dbReference type="RefSeq" id="XP_022236387.1">
    <property type="nucleotide sequence ID" value="XM_022380679.1"/>
</dbReference>
<evidence type="ECO:0000256" key="3">
    <source>
        <dbReference type="PROSITE-ProRule" id="PRU01379"/>
    </source>
</evidence>
<comment type="similarity">
    <text evidence="2 3">Belongs to the peptidase M14 family.</text>
</comment>
<evidence type="ECO:0000256" key="2">
    <source>
        <dbReference type="ARBA" id="ARBA00005988"/>
    </source>
</evidence>
<dbReference type="PANTHER" id="PTHR12756:SF12">
    <property type="entry name" value="CYTOSOLIC CARBOXYPEPTIDASE-LIKE PROTEIN 5"/>
    <property type="match status" value="1"/>
</dbReference>
<dbReference type="Proteomes" id="UP000694941">
    <property type="component" value="Unplaced"/>
</dbReference>